<organism evidence="1 2">
    <name type="scientific">Mya arenaria</name>
    <name type="common">Soft-shell clam</name>
    <dbReference type="NCBI Taxonomy" id="6604"/>
    <lineage>
        <taxon>Eukaryota</taxon>
        <taxon>Metazoa</taxon>
        <taxon>Spiralia</taxon>
        <taxon>Lophotrochozoa</taxon>
        <taxon>Mollusca</taxon>
        <taxon>Bivalvia</taxon>
        <taxon>Autobranchia</taxon>
        <taxon>Heteroconchia</taxon>
        <taxon>Euheterodonta</taxon>
        <taxon>Imparidentia</taxon>
        <taxon>Neoheterodontei</taxon>
        <taxon>Myida</taxon>
        <taxon>Myoidea</taxon>
        <taxon>Myidae</taxon>
        <taxon>Mya</taxon>
    </lineage>
</organism>
<evidence type="ECO:0000313" key="2">
    <source>
        <dbReference type="Proteomes" id="UP001164746"/>
    </source>
</evidence>
<gene>
    <name evidence="1" type="ORF">MAR_022622</name>
</gene>
<sequence length="221" mass="25138">MTDRTNKKSRVIDRPNLLSDLKKGPNERPTDRTHCYEGKACYDGIWNTIQLINTIYRTRQPRDVYVIALKRASDICAKLDDVNCSRRMSDDLCGNVHTPNTYTHADSVRRTDNYWNNRETCTQEDCIVEKLTDEYHPCIQRYGIPAVPTTCSEVDTMYSCMLTALRDTCGNQVNVVFDAVMMSLPDSPVCYGIKTYNAGVPLQLTWSLTIVLTLLATSFTI</sequence>
<name>A0ABY7DKN0_MYAAR</name>
<evidence type="ECO:0000313" key="1">
    <source>
        <dbReference type="EMBL" id="WAQ98249.1"/>
    </source>
</evidence>
<accession>A0ABY7DKN0</accession>
<keyword evidence="2" id="KW-1185">Reference proteome</keyword>
<protein>
    <submittedName>
        <fullName evidence="1">Uncharacterized protein</fullName>
    </submittedName>
</protein>
<dbReference type="Proteomes" id="UP001164746">
    <property type="component" value="Chromosome 3"/>
</dbReference>
<dbReference type="EMBL" id="CP111014">
    <property type="protein sequence ID" value="WAQ98249.1"/>
    <property type="molecule type" value="Genomic_DNA"/>
</dbReference>
<proteinExistence type="predicted"/>
<reference evidence="1" key="1">
    <citation type="submission" date="2022-11" db="EMBL/GenBank/DDBJ databases">
        <title>Centuries of genome instability and evolution in soft-shell clam transmissible cancer (bioRxiv).</title>
        <authorList>
            <person name="Hart S.F.M."/>
            <person name="Yonemitsu M.A."/>
            <person name="Giersch R.M."/>
            <person name="Beal B.F."/>
            <person name="Arriagada G."/>
            <person name="Davis B.W."/>
            <person name="Ostrander E.A."/>
            <person name="Goff S.P."/>
            <person name="Metzger M.J."/>
        </authorList>
    </citation>
    <scope>NUCLEOTIDE SEQUENCE</scope>
    <source>
        <strain evidence="1">MELC-2E11</strain>
        <tissue evidence="1">Siphon/mantle</tissue>
    </source>
</reference>